<feature type="transmembrane region" description="Helical" evidence="6">
    <location>
        <begin position="145"/>
        <end position="167"/>
    </location>
</feature>
<reference evidence="8" key="1">
    <citation type="submission" date="2023-01" db="EMBL/GenBank/DDBJ databases">
        <authorList>
            <person name="Van Ghelder C."/>
            <person name="Rancurel C."/>
        </authorList>
    </citation>
    <scope>NUCLEOTIDE SEQUENCE</scope>
    <source>
        <strain evidence="8">CNCM I-4278</strain>
    </source>
</reference>
<dbReference type="PANTHER" id="PTHR23507">
    <property type="entry name" value="ZGC:174356"/>
    <property type="match status" value="1"/>
</dbReference>
<keyword evidence="4 6" id="KW-0472">Membrane</keyword>
<protein>
    <recommendedName>
        <fullName evidence="7">Major facilitator superfamily (MFS) profile domain-containing protein</fullName>
    </recommendedName>
</protein>
<dbReference type="SUPFAM" id="SSF103473">
    <property type="entry name" value="MFS general substrate transporter"/>
    <property type="match status" value="1"/>
</dbReference>
<dbReference type="Gene3D" id="1.20.1250.20">
    <property type="entry name" value="MFS general substrate transporter like domains"/>
    <property type="match status" value="1"/>
</dbReference>
<feature type="transmembrane region" description="Helical" evidence="6">
    <location>
        <begin position="179"/>
        <end position="199"/>
    </location>
</feature>
<proteinExistence type="predicted"/>
<dbReference type="PANTHER" id="PTHR23507:SF1">
    <property type="entry name" value="FI18259P1-RELATED"/>
    <property type="match status" value="1"/>
</dbReference>
<evidence type="ECO:0000256" key="4">
    <source>
        <dbReference type="ARBA" id="ARBA00023136"/>
    </source>
</evidence>
<keyword evidence="3 6" id="KW-1133">Transmembrane helix</keyword>
<evidence type="ECO:0000256" key="1">
    <source>
        <dbReference type="ARBA" id="ARBA00004141"/>
    </source>
</evidence>
<dbReference type="OrthoDB" id="194139at2759"/>
<gene>
    <name evidence="8" type="ORF">PDIGIT_LOCUS2859</name>
</gene>
<dbReference type="InterPro" id="IPR036259">
    <property type="entry name" value="MFS_trans_sf"/>
</dbReference>
<keyword evidence="2 6" id="KW-0812">Transmembrane</keyword>
<feature type="transmembrane region" description="Helical" evidence="6">
    <location>
        <begin position="478"/>
        <end position="502"/>
    </location>
</feature>
<comment type="subcellular location">
    <subcellularLocation>
        <location evidence="1">Membrane</location>
        <topology evidence="1">Multi-pass membrane protein</topology>
    </subcellularLocation>
</comment>
<dbReference type="EMBL" id="CAOQHR010000002">
    <property type="protein sequence ID" value="CAI6301629.1"/>
    <property type="molecule type" value="Genomic_DNA"/>
</dbReference>
<keyword evidence="9" id="KW-1185">Reference proteome</keyword>
<comment type="caution">
    <text evidence="8">The sequence shown here is derived from an EMBL/GenBank/DDBJ whole genome shotgun (WGS) entry which is preliminary data.</text>
</comment>
<feature type="transmembrane region" description="Helical" evidence="6">
    <location>
        <begin position="392"/>
        <end position="420"/>
    </location>
</feature>
<evidence type="ECO:0000256" key="5">
    <source>
        <dbReference type="SAM" id="MobiDB-lite"/>
    </source>
</evidence>
<feature type="transmembrane region" description="Helical" evidence="6">
    <location>
        <begin position="211"/>
        <end position="233"/>
    </location>
</feature>
<evidence type="ECO:0000256" key="3">
    <source>
        <dbReference type="ARBA" id="ARBA00022989"/>
    </source>
</evidence>
<feature type="region of interest" description="Disordered" evidence="5">
    <location>
        <begin position="1"/>
        <end position="37"/>
    </location>
</feature>
<feature type="region of interest" description="Disordered" evidence="5">
    <location>
        <begin position="519"/>
        <end position="544"/>
    </location>
</feature>
<dbReference type="InterPro" id="IPR020846">
    <property type="entry name" value="MFS_dom"/>
</dbReference>
<evidence type="ECO:0000313" key="9">
    <source>
        <dbReference type="Proteomes" id="UP001152607"/>
    </source>
</evidence>
<organism evidence="8 9">
    <name type="scientific">Periconia digitata</name>
    <dbReference type="NCBI Taxonomy" id="1303443"/>
    <lineage>
        <taxon>Eukaryota</taxon>
        <taxon>Fungi</taxon>
        <taxon>Dikarya</taxon>
        <taxon>Ascomycota</taxon>
        <taxon>Pezizomycotina</taxon>
        <taxon>Dothideomycetes</taxon>
        <taxon>Pleosporomycetidae</taxon>
        <taxon>Pleosporales</taxon>
        <taxon>Massarineae</taxon>
        <taxon>Periconiaceae</taxon>
        <taxon>Periconia</taxon>
    </lineage>
</organism>
<feature type="transmembrane region" description="Helical" evidence="6">
    <location>
        <begin position="46"/>
        <end position="63"/>
    </location>
</feature>
<evidence type="ECO:0000256" key="2">
    <source>
        <dbReference type="ARBA" id="ARBA00022692"/>
    </source>
</evidence>
<evidence type="ECO:0000313" key="8">
    <source>
        <dbReference type="EMBL" id="CAI6301629.1"/>
    </source>
</evidence>
<dbReference type="Pfam" id="PF07690">
    <property type="entry name" value="MFS_1"/>
    <property type="match status" value="1"/>
</dbReference>
<feature type="transmembrane region" description="Helical" evidence="6">
    <location>
        <begin position="447"/>
        <end position="466"/>
    </location>
</feature>
<evidence type="ECO:0000259" key="7">
    <source>
        <dbReference type="PROSITE" id="PS50850"/>
    </source>
</evidence>
<dbReference type="AlphaFoldDB" id="A0A9W4U7J9"/>
<feature type="transmembrane region" description="Helical" evidence="6">
    <location>
        <begin position="346"/>
        <end position="372"/>
    </location>
</feature>
<feature type="domain" description="Major facilitator superfamily (MFS) profile" evidence="7">
    <location>
        <begin position="47"/>
        <end position="507"/>
    </location>
</feature>
<feature type="transmembrane region" description="Helical" evidence="6">
    <location>
        <begin position="239"/>
        <end position="259"/>
    </location>
</feature>
<feature type="compositionally biased region" description="Polar residues" evidence="5">
    <location>
        <begin position="526"/>
        <end position="535"/>
    </location>
</feature>
<dbReference type="Proteomes" id="UP001152607">
    <property type="component" value="Unassembled WGS sequence"/>
</dbReference>
<dbReference type="PROSITE" id="PS50850">
    <property type="entry name" value="MFS"/>
    <property type="match status" value="1"/>
</dbReference>
<dbReference type="InterPro" id="IPR011701">
    <property type="entry name" value="MFS"/>
</dbReference>
<sequence>MPPSTRASRDSYEGTALLSPQHAAESPTLSPPLSFPPPTEKREKPWIFLVGLLFFMVAVIDIGDYMSDAPKTRVFESNICLDYYRTNDPSQIGPDGYVPEKLCKIDEVQQKLAMIFGWQDTFDAIPGMLLAVPFGALADKWGRKWILATSLVGLQLKASWVLLIGYFQSLPLQLTWFSSAFYIIGGGPIVAVAVAMTMVSDVCPPDKRTTIFLYLTAAVLLGEMVSPIISSRLMEHGNWLPLLLALGIQFIGALAAVICPETLHMQDLPEPTDDDETDSIELQSKKESSGIKTHLGHFKTAFLFLKSDTTLMLVVLTFLGNRLGRNGMTLLIRYASKRYGWEIKKAAYLVSFRAATNLVSVTIFIPTVNFILLKYIRLPPHWADMYLARGSVILTAASFFIMAVAFQPALLIIGLLVYNLGTGYSAAMRSIAIHVVGGQTSPDVGKLMSLLAITESIGLMLSGPLLNSMFQWGMDMGSMWLGLPFLTVSFMFCLVTLLTYLIRIGNKDVEYVEVAGDEEEEDAAVTNGTMRSTSPRGLGPQRTA</sequence>
<dbReference type="GO" id="GO:0016020">
    <property type="term" value="C:membrane"/>
    <property type="evidence" value="ECO:0007669"/>
    <property type="project" value="UniProtKB-SubCell"/>
</dbReference>
<name>A0A9W4U7J9_9PLEO</name>
<evidence type="ECO:0000256" key="6">
    <source>
        <dbReference type="SAM" id="Phobius"/>
    </source>
</evidence>
<dbReference type="GO" id="GO:0022857">
    <property type="term" value="F:transmembrane transporter activity"/>
    <property type="evidence" value="ECO:0007669"/>
    <property type="project" value="InterPro"/>
</dbReference>
<accession>A0A9W4U7J9</accession>